<protein>
    <submittedName>
        <fullName evidence="1">Uncharacterized protein</fullName>
    </submittedName>
</protein>
<organism evidence="1 2">
    <name type="scientific">Aequorivita vitellina</name>
    <dbReference type="NCBI Taxonomy" id="2874475"/>
    <lineage>
        <taxon>Bacteria</taxon>
        <taxon>Pseudomonadati</taxon>
        <taxon>Bacteroidota</taxon>
        <taxon>Flavobacteriia</taxon>
        <taxon>Flavobacteriales</taxon>
        <taxon>Flavobacteriaceae</taxon>
        <taxon>Aequorivita</taxon>
    </lineage>
</organism>
<name>A0A9X1QU17_9FLAO</name>
<keyword evidence="2" id="KW-1185">Reference proteome</keyword>
<reference evidence="1" key="1">
    <citation type="submission" date="2021-09" db="EMBL/GenBank/DDBJ databases">
        <title>Genome of Aequorivita sp. strain F47161.</title>
        <authorList>
            <person name="Wang Y."/>
        </authorList>
    </citation>
    <scope>NUCLEOTIDE SEQUENCE</scope>
    <source>
        <strain evidence="1">F47161</strain>
    </source>
</reference>
<evidence type="ECO:0000313" key="2">
    <source>
        <dbReference type="Proteomes" id="UP001139461"/>
    </source>
</evidence>
<sequence length="45" mass="5338">MKNTLLKSRGMFLREIGCEFLENGDMVLGKCKAFYVKRIRFKTHK</sequence>
<accession>A0A9X1QU17</accession>
<dbReference type="AlphaFoldDB" id="A0A9X1QU17"/>
<evidence type="ECO:0000313" key="1">
    <source>
        <dbReference type="EMBL" id="MCG2417961.1"/>
    </source>
</evidence>
<dbReference type="Proteomes" id="UP001139461">
    <property type="component" value="Unassembled WGS sequence"/>
</dbReference>
<dbReference type="RefSeq" id="WP_237601777.1">
    <property type="nucleotide sequence ID" value="NZ_JAIRBA010000004.1"/>
</dbReference>
<dbReference type="EMBL" id="JAIRBA010000004">
    <property type="protein sequence ID" value="MCG2417961.1"/>
    <property type="molecule type" value="Genomic_DNA"/>
</dbReference>
<comment type="caution">
    <text evidence="1">The sequence shown here is derived from an EMBL/GenBank/DDBJ whole genome shotgun (WGS) entry which is preliminary data.</text>
</comment>
<gene>
    <name evidence="1" type="ORF">K8089_02925</name>
</gene>
<proteinExistence type="predicted"/>